<dbReference type="PANTHER" id="PTHR12329">
    <property type="entry name" value="BCL2-ASSOCIATED ATHANOGENE"/>
    <property type="match status" value="1"/>
</dbReference>
<dbReference type="InterPro" id="IPR003103">
    <property type="entry name" value="BAG_domain"/>
</dbReference>
<dbReference type="GO" id="GO:0000774">
    <property type="term" value="F:adenyl-nucleotide exchange factor activity"/>
    <property type="evidence" value="ECO:0007669"/>
    <property type="project" value="TreeGrafter"/>
</dbReference>
<dbReference type="GO" id="GO:0051087">
    <property type="term" value="F:protein-folding chaperone binding"/>
    <property type="evidence" value="ECO:0007669"/>
    <property type="project" value="InterPro"/>
</dbReference>
<keyword evidence="1" id="KW-0143">Chaperone</keyword>
<evidence type="ECO:0000259" key="5">
    <source>
        <dbReference type="PROSITE" id="PS51035"/>
    </source>
</evidence>
<dbReference type="Pfam" id="PF02179">
    <property type="entry name" value="BAG"/>
    <property type="match status" value="1"/>
</dbReference>
<reference evidence="6" key="1">
    <citation type="submission" date="2023-10" db="EMBL/GenBank/DDBJ databases">
        <title>Chromosome-level genome of the transformable northern wattle, Acacia crassicarpa.</title>
        <authorList>
            <person name="Massaro I."/>
            <person name="Sinha N.R."/>
            <person name="Poethig S."/>
            <person name="Leichty A.R."/>
        </authorList>
    </citation>
    <scope>NUCLEOTIDE SEQUENCE</scope>
    <source>
        <strain evidence="6">Acra3RX</strain>
        <tissue evidence="6">Leaf</tissue>
    </source>
</reference>
<feature type="domain" description="Ubiquitin-like" evidence="4">
    <location>
        <begin position="8"/>
        <end position="75"/>
    </location>
</feature>
<sequence>MSTTGRIIKITVFHHSSRHEVSLPAESTFGDVKRLLAHKTGLEPEEQTLIFRGKEKQEEEHLHLEDVKDNSEIFLFKEAASRGRKLEENRKKIDMLKAFEAVAGVRADVDQLSESVAALEVAIKCGTNVAENEFLTLSELLMSKLLKLDAIPAEGEARLQRKAEVCRVQSIVDKLDSLKEINSTPSSNNGNAFPDRNGGTFNSGTGSMNAPPPLSSSGESIINSEPFTYTWDTGFELRGTDEAEDPSTSEALVRRGRRLDSGARVWEGTERRASSGVSELEEYSAQPDFDGSLSSSTGHFQAHVVEFPRMDVMHEISQFPGQIETGTSQTLPNDGFLYSRSRSVPARASTSEDYSEEDTYINVGEILRLISPSLAVTEASANVSTNVAKSLAMLCELDDKATKLLEIAFNKYPSLMNVRSDRRKTFIRWMFSSLSNLLQLLSTVSTSGTLNAQKKSEIEVVIGELETFGFDAGFIGEMHSQVSEAWEARLAEDNAPSELKTLCSRAEDLNQEIASLERSLAAAKAEVAQIENRISALCELAEVEENHSPIFNWIIE</sequence>
<comment type="caution">
    <text evidence="6">The sequence shown here is derived from an EMBL/GenBank/DDBJ whole genome shotgun (WGS) entry which is preliminary data.</text>
</comment>
<gene>
    <name evidence="6" type="ORF">QN277_025195</name>
</gene>
<keyword evidence="7" id="KW-1185">Reference proteome</keyword>
<evidence type="ECO:0000256" key="3">
    <source>
        <dbReference type="SAM" id="MobiDB-lite"/>
    </source>
</evidence>
<feature type="coiled-coil region" evidence="2">
    <location>
        <begin position="499"/>
        <end position="540"/>
    </location>
</feature>
<organism evidence="6 7">
    <name type="scientific">Acacia crassicarpa</name>
    <name type="common">northern wattle</name>
    <dbReference type="NCBI Taxonomy" id="499986"/>
    <lineage>
        <taxon>Eukaryota</taxon>
        <taxon>Viridiplantae</taxon>
        <taxon>Streptophyta</taxon>
        <taxon>Embryophyta</taxon>
        <taxon>Tracheophyta</taxon>
        <taxon>Spermatophyta</taxon>
        <taxon>Magnoliopsida</taxon>
        <taxon>eudicotyledons</taxon>
        <taxon>Gunneridae</taxon>
        <taxon>Pentapetalae</taxon>
        <taxon>rosids</taxon>
        <taxon>fabids</taxon>
        <taxon>Fabales</taxon>
        <taxon>Fabaceae</taxon>
        <taxon>Caesalpinioideae</taxon>
        <taxon>mimosoid clade</taxon>
        <taxon>Acacieae</taxon>
        <taxon>Acacia</taxon>
    </lineage>
</organism>
<feature type="domain" description="BAG" evidence="5">
    <location>
        <begin position="101"/>
        <end position="179"/>
    </location>
</feature>
<dbReference type="SMART" id="SM00264">
    <property type="entry name" value="BAG"/>
    <property type="match status" value="1"/>
</dbReference>
<evidence type="ECO:0000256" key="1">
    <source>
        <dbReference type="ARBA" id="ARBA00023186"/>
    </source>
</evidence>
<feature type="compositionally biased region" description="Polar residues" evidence="3">
    <location>
        <begin position="199"/>
        <end position="208"/>
    </location>
</feature>
<proteinExistence type="predicted"/>
<accession>A0AAE1MNX5</accession>
<dbReference type="PROSITE" id="PS51035">
    <property type="entry name" value="BAG"/>
    <property type="match status" value="1"/>
</dbReference>
<dbReference type="AlphaFoldDB" id="A0AAE1MNX5"/>
<dbReference type="PROSITE" id="PS50053">
    <property type="entry name" value="UBIQUITIN_2"/>
    <property type="match status" value="1"/>
</dbReference>
<dbReference type="GO" id="GO:0005737">
    <property type="term" value="C:cytoplasm"/>
    <property type="evidence" value="ECO:0007669"/>
    <property type="project" value="TreeGrafter"/>
</dbReference>
<dbReference type="SUPFAM" id="SSF54236">
    <property type="entry name" value="Ubiquitin-like"/>
    <property type="match status" value="1"/>
</dbReference>
<dbReference type="InterPro" id="IPR039773">
    <property type="entry name" value="BAG_chaperone_regulator"/>
</dbReference>
<evidence type="ECO:0000313" key="6">
    <source>
        <dbReference type="EMBL" id="KAK4268553.1"/>
    </source>
</evidence>
<dbReference type="InterPro" id="IPR029071">
    <property type="entry name" value="Ubiquitin-like_domsf"/>
</dbReference>
<keyword evidence="2" id="KW-0175">Coiled coil</keyword>
<feature type="region of interest" description="Disordered" evidence="3">
    <location>
        <begin position="180"/>
        <end position="222"/>
    </location>
</feature>
<evidence type="ECO:0000256" key="2">
    <source>
        <dbReference type="SAM" id="Coils"/>
    </source>
</evidence>
<dbReference type="Gene3D" id="1.20.58.120">
    <property type="entry name" value="BAG domain"/>
    <property type="match status" value="1"/>
</dbReference>
<dbReference type="Gene3D" id="3.10.20.90">
    <property type="entry name" value="Phosphatidylinositol 3-kinase Catalytic Subunit, Chain A, domain 1"/>
    <property type="match status" value="1"/>
</dbReference>
<evidence type="ECO:0000259" key="4">
    <source>
        <dbReference type="PROSITE" id="PS50053"/>
    </source>
</evidence>
<name>A0AAE1MNX5_9FABA</name>
<feature type="compositionally biased region" description="Polar residues" evidence="3">
    <location>
        <begin position="180"/>
        <end position="191"/>
    </location>
</feature>
<dbReference type="Proteomes" id="UP001293593">
    <property type="component" value="Unassembled WGS sequence"/>
</dbReference>
<evidence type="ECO:0000313" key="7">
    <source>
        <dbReference type="Proteomes" id="UP001293593"/>
    </source>
</evidence>
<dbReference type="Pfam" id="PF00240">
    <property type="entry name" value="ubiquitin"/>
    <property type="match status" value="1"/>
</dbReference>
<dbReference type="GO" id="GO:0050821">
    <property type="term" value="P:protein stabilization"/>
    <property type="evidence" value="ECO:0007669"/>
    <property type="project" value="TreeGrafter"/>
</dbReference>
<dbReference type="InterPro" id="IPR000626">
    <property type="entry name" value="Ubiquitin-like_dom"/>
</dbReference>
<dbReference type="InterPro" id="IPR036533">
    <property type="entry name" value="BAG_dom_sf"/>
</dbReference>
<protein>
    <submittedName>
        <fullName evidence="6">Uncharacterized protein</fullName>
    </submittedName>
</protein>
<dbReference type="PANTHER" id="PTHR12329:SF46">
    <property type="entry name" value="BCL-2-ASSOCIATED ATHANOGENE PROTEIN"/>
    <property type="match status" value="1"/>
</dbReference>
<dbReference type="EMBL" id="JAWXYG010000007">
    <property type="protein sequence ID" value="KAK4268553.1"/>
    <property type="molecule type" value="Genomic_DNA"/>
</dbReference>
<dbReference type="SUPFAM" id="SSF63491">
    <property type="entry name" value="BAG domain"/>
    <property type="match status" value="1"/>
</dbReference>